<proteinExistence type="predicted"/>
<dbReference type="InterPro" id="IPR009016">
    <property type="entry name" value="Fe_hydrogenase"/>
</dbReference>
<evidence type="ECO:0000256" key="1">
    <source>
        <dbReference type="ARBA" id="ARBA00022723"/>
    </source>
</evidence>
<dbReference type="Gene3D" id="4.10.260.20">
    <property type="entry name" value="Iron hydrogenase, small subunit"/>
    <property type="match status" value="1"/>
</dbReference>
<feature type="domain" description="4Fe-4S ferredoxin-type" evidence="4">
    <location>
        <begin position="100"/>
        <end position="129"/>
    </location>
</feature>
<dbReference type="GO" id="GO:0008901">
    <property type="term" value="F:ferredoxin hydrogenase activity"/>
    <property type="evidence" value="ECO:0007669"/>
    <property type="project" value="InterPro"/>
</dbReference>
<name>A0A848BBT1_9FIRM</name>
<evidence type="ECO:0000313" key="5">
    <source>
        <dbReference type="EMBL" id="NMD99544.1"/>
    </source>
</evidence>
<keyword evidence="3" id="KW-0411">Iron-sulfur</keyword>
<gene>
    <name evidence="5" type="ORF">HF878_08720</name>
</gene>
<dbReference type="PROSITE" id="PS00198">
    <property type="entry name" value="4FE4S_FER_1"/>
    <property type="match status" value="1"/>
</dbReference>
<dbReference type="GO" id="GO:0005506">
    <property type="term" value="F:iron ion binding"/>
    <property type="evidence" value="ECO:0007669"/>
    <property type="project" value="InterPro"/>
</dbReference>
<dbReference type="Pfam" id="PF02256">
    <property type="entry name" value="Fe_hyd_SSU"/>
    <property type="match status" value="1"/>
</dbReference>
<dbReference type="SUPFAM" id="SSF53920">
    <property type="entry name" value="Fe-only hydrogenase"/>
    <property type="match status" value="1"/>
</dbReference>
<dbReference type="NCBIfam" id="TIGR02512">
    <property type="entry name" value="FeFe_hydrog_A"/>
    <property type="match status" value="1"/>
</dbReference>
<dbReference type="Gene3D" id="3.30.70.20">
    <property type="match status" value="1"/>
</dbReference>
<keyword evidence="2" id="KW-0408">Iron</keyword>
<dbReference type="SMART" id="SM00902">
    <property type="entry name" value="Fe_hyd_SSU"/>
    <property type="match status" value="1"/>
</dbReference>
<dbReference type="InterPro" id="IPR013352">
    <property type="entry name" value="Fe_hydrogenase_subset"/>
</dbReference>
<sequence length="510" mass="54983">MTGMAQKISRREFLKLASGTSLFGLGVLASGCASEQKQSGGEGWMPDQYHGRGDFPAQLKGRVAIAPENAAIVRDDEKCILCGQCIEACEKVMSVHGYYPLPIKDETACIGCGQCTLWCPTGAIAERPALQEVEAALADDGKYVVVQTAPATKVSLGEEFGLAPGAVVSAQQVAALKALGFDAVFDTCTGADLTIMEEASEALVRLTKKQEELPHFTSCCPGWVKFCEYFYPDLMGHLSTCKSPAAMLGATVKTYYAAKMGIAPESIVTVSIMPCTAKKFEAQRAELSEDSLADVDYVLTTRELARLIKRHGIDFSALAPAAYDSVLGESSGAGRIFAATGGVTEAAVRSLYYFATKRQPPADLLSWQAVRGLTAIKEAQAEVPGVGMVHVAVVSGMAAARRVLEEVRRTGRSRWQFIEFMACPGGCLGGGGQPKSEFPADEAVRRKRMEALYAEDKGAPRRMSHENAEVQTLYRAFYGAPLSERAEQLLHTHFEDRSGRLFDRETQAKA</sequence>
<organism evidence="5 6">
    <name type="scientific">Selenomonas bovis</name>
    <dbReference type="NCBI Taxonomy" id="416586"/>
    <lineage>
        <taxon>Bacteria</taxon>
        <taxon>Bacillati</taxon>
        <taxon>Bacillota</taxon>
        <taxon>Negativicutes</taxon>
        <taxon>Selenomonadales</taxon>
        <taxon>Selenomonadaceae</taxon>
        <taxon>Selenomonas</taxon>
    </lineage>
</organism>
<dbReference type="Pfam" id="PF02906">
    <property type="entry name" value="Fe_hyd_lg_C"/>
    <property type="match status" value="1"/>
</dbReference>
<dbReference type="Gene3D" id="3.40.950.10">
    <property type="entry name" value="Fe-only Hydrogenase (Larger Subunit), Chain L, domain 3"/>
    <property type="match status" value="1"/>
</dbReference>
<dbReference type="InterPro" id="IPR050340">
    <property type="entry name" value="Cytosolic_Fe-S_CAF"/>
</dbReference>
<dbReference type="SUPFAM" id="SSF54862">
    <property type="entry name" value="4Fe-4S ferredoxins"/>
    <property type="match status" value="1"/>
</dbReference>
<evidence type="ECO:0000259" key="4">
    <source>
        <dbReference type="PROSITE" id="PS51379"/>
    </source>
</evidence>
<dbReference type="InterPro" id="IPR036991">
    <property type="entry name" value="Fe_hydrogenase_ssu_sf"/>
</dbReference>
<evidence type="ECO:0000313" key="6">
    <source>
        <dbReference type="Proteomes" id="UP000543804"/>
    </source>
</evidence>
<dbReference type="InterPro" id="IPR017900">
    <property type="entry name" value="4Fe4S_Fe_S_CS"/>
</dbReference>
<protein>
    <submittedName>
        <fullName evidence="5">4Fe-4S binding protein</fullName>
    </submittedName>
</protein>
<dbReference type="InterPro" id="IPR017896">
    <property type="entry name" value="4Fe4S_Fe-S-bd"/>
</dbReference>
<accession>A0A848BBT1</accession>
<dbReference type="InterPro" id="IPR004108">
    <property type="entry name" value="Fe_hydrogenase_lsu_C"/>
</dbReference>
<dbReference type="InterPro" id="IPR003149">
    <property type="entry name" value="Fe_hydrogenase_ssu"/>
</dbReference>
<dbReference type="EMBL" id="JABAFA010000036">
    <property type="protein sequence ID" value="NMD99544.1"/>
    <property type="molecule type" value="Genomic_DNA"/>
</dbReference>
<keyword evidence="1" id="KW-0479">Metal-binding</keyword>
<dbReference type="PANTHER" id="PTHR11615">
    <property type="entry name" value="NITRATE, FORMATE, IRON DEHYDROGENASE"/>
    <property type="match status" value="1"/>
</dbReference>
<feature type="domain" description="4Fe-4S ferredoxin-type" evidence="4">
    <location>
        <begin position="70"/>
        <end position="98"/>
    </location>
</feature>
<keyword evidence="6" id="KW-1185">Reference proteome</keyword>
<evidence type="ECO:0000256" key="3">
    <source>
        <dbReference type="ARBA" id="ARBA00023014"/>
    </source>
</evidence>
<dbReference type="PROSITE" id="PS51379">
    <property type="entry name" value="4FE4S_FER_2"/>
    <property type="match status" value="2"/>
</dbReference>
<reference evidence="5 6" key="1">
    <citation type="submission" date="2020-04" db="EMBL/GenBank/DDBJ databases">
        <authorList>
            <person name="Hitch T.C.A."/>
            <person name="Wylensek D."/>
            <person name="Clavel T."/>
        </authorList>
    </citation>
    <scope>NUCLEOTIDE SEQUENCE [LARGE SCALE GENOMIC DNA]</scope>
    <source>
        <strain evidence="5 6">PG-130-P53-12</strain>
    </source>
</reference>
<evidence type="ECO:0000256" key="2">
    <source>
        <dbReference type="ARBA" id="ARBA00023004"/>
    </source>
</evidence>
<dbReference type="Pfam" id="PF13187">
    <property type="entry name" value="Fer4_9"/>
    <property type="match status" value="1"/>
</dbReference>
<dbReference type="Proteomes" id="UP000543804">
    <property type="component" value="Unassembled WGS sequence"/>
</dbReference>
<dbReference type="AlphaFoldDB" id="A0A848BBT1"/>
<dbReference type="Gene3D" id="3.40.50.1780">
    <property type="match status" value="1"/>
</dbReference>
<dbReference type="GO" id="GO:0051536">
    <property type="term" value="F:iron-sulfur cluster binding"/>
    <property type="evidence" value="ECO:0007669"/>
    <property type="project" value="UniProtKB-KW"/>
</dbReference>
<comment type="caution">
    <text evidence="5">The sequence shown here is derived from an EMBL/GenBank/DDBJ whole genome shotgun (WGS) entry which is preliminary data.</text>
</comment>
<dbReference type="PROSITE" id="PS51257">
    <property type="entry name" value="PROKAR_LIPOPROTEIN"/>
    <property type="match status" value="1"/>
</dbReference>